<dbReference type="RefSeq" id="WP_285449272.1">
    <property type="nucleotide sequence ID" value="NZ_CP127173.1"/>
</dbReference>
<evidence type="ECO:0000313" key="3">
    <source>
        <dbReference type="Proteomes" id="UP001227101"/>
    </source>
</evidence>
<evidence type="ECO:0000313" key="2">
    <source>
        <dbReference type="EMBL" id="WIV52870.1"/>
    </source>
</evidence>
<evidence type="ECO:0000256" key="1">
    <source>
        <dbReference type="SAM" id="MobiDB-lite"/>
    </source>
</evidence>
<keyword evidence="3" id="KW-1185">Reference proteome</keyword>
<protein>
    <submittedName>
        <fullName evidence="2">Uncharacterized protein</fullName>
    </submittedName>
</protein>
<reference evidence="2 3" key="1">
    <citation type="submission" date="2023-06" db="EMBL/GenBank/DDBJ databases">
        <authorList>
            <person name="Oyuntsetseg B."/>
            <person name="Kim S.B."/>
        </authorList>
    </citation>
    <scope>NUCLEOTIDE SEQUENCE [LARGE SCALE GENOMIC DNA]</scope>
    <source>
        <strain evidence="2 3">2-2</strain>
    </source>
</reference>
<name>A0ABY8XAE3_9PSEU</name>
<proteinExistence type="predicted"/>
<organism evidence="2 3">
    <name type="scientific">Amycolatopsis nalaikhensis</name>
    <dbReference type="NCBI Taxonomy" id="715472"/>
    <lineage>
        <taxon>Bacteria</taxon>
        <taxon>Bacillati</taxon>
        <taxon>Actinomycetota</taxon>
        <taxon>Actinomycetes</taxon>
        <taxon>Pseudonocardiales</taxon>
        <taxon>Pseudonocardiaceae</taxon>
        <taxon>Amycolatopsis</taxon>
    </lineage>
</organism>
<sequence length="200" mass="23095">MTEPTIAIPAGYRTTHLRGLWAHADCRECGGTGEFLVSDRDDPIEPWDPDEPATWYPQPCDCLWSPPPEILRALDAAQTRLWRHRTRMREVLDAIGPRQAGGAYWDAYWHRRYVVESVAIRFRDGDLTEPGWSITILWDNGQRCTHRTPWDPRHDSTSSPALSPGPAPAPPELRYPGTVCRWRRSRFRLVRAVHRPFCRC</sequence>
<gene>
    <name evidence="2" type="ORF">QP939_28415</name>
</gene>
<accession>A0ABY8XAE3</accession>
<dbReference type="EMBL" id="CP127173">
    <property type="protein sequence ID" value="WIV52870.1"/>
    <property type="molecule type" value="Genomic_DNA"/>
</dbReference>
<dbReference type="Proteomes" id="UP001227101">
    <property type="component" value="Chromosome"/>
</dbReference>
<feature type="region of interest" description="Disordered" evidence="1">
    <location>
        <begin position="148"/>
        <end position="170"/>
    </location>
</feature>